<name>A0ABR1RJP6_9PEZI</name>
<keyword evidence="2" id="KW-1185">Reference proteome</keyword>
<evidence type="ECO:0000313" key="2">
    <source>
        <dbReference type="Proteomes" id="UP001396898"/>
    </source>
</evidence>
<accession>A0ABR1RJP6</accession>
<gene>
    <name evidence="1" type="ORF">PG991_009103</name>
</gene>
<protein>
    <submittedName>
        <fullName evidence="1">Uncharacterized protein</fullName>
    </submittedName>
</protein>
<sequence length="118" mass="12874">MMLDAQALLRVFLRLLGFELRPVSPFSSMTFALLVYHADSHGAVGPGLLLGLSAPDVAQRVAHPVDDVAHFVDGQVLTDGGAEKVLLGLLLQRYLLGGRPQASNWLQLGVRRVRTRDF</sequence>
<organism evidence="1 2">
    <name type="scientific">Apiospora marii</name>
    <dbReference type="NCBI Taxonomy" id="335849"/>
    <lineage>
        <taxon>Eukaryota</taxon>
        <taxon>Fungi</taxon>
        <taxon>Dikarya</taxon>
        <taxon>Ascomycota</taxon>
        <taxon>Pezizomycotina</taxon>
        <taxon>Sordariomycetes</taxon>
        <taxon>Xylariomycetidae</taxon>
        <taxon>Amphisphaeriales</taxon>
        <taxon>Apiosporaceae</taxon>
        <taxon>Apiospora</taxon>
    </lineage>
</organism>
<dbReference type="Proteomes" id="UP001396898">
    <property type="component" value="Unassembled WGS sequence"/>
</dbReference>
<evidence type="ECO:0000313" key="1">
    <source>
        <dbReference type="EMBL" id="KAK8013510.1"/>
    </source>
</evidence>
<reference evidence="1 2" key="1">
    <citation type="submission" date="2023-01" db="EMBL/GenBank/DDBJ databases">
        <title>Analysis of 21 Apiospora genomes using comparative genomics revels a genus with tremendous synthesis potential of carbohydrate active enzymes and secondary metabolites.</title>
        <authorList>
            <person name="Sorensen T."/>
        </authorList>
    </citation>
    <scope>NUCLEOTIDE SEQUENCE [LARGE SCALE GENOMIC DNA]</scope>
    <source>
        <strain evidence="1 2">CBS 20057</strain>
    </source>
</reference>
<dbReference type="EMBL" id="JAQQWI010000013">
    <property type="protein sequence ID" value="KAK8013510.1"/>
    <property type="molecule type" value="Genomic_DNA"/>
</dbReference>
<comment type="caution">
    <text evidence="1">The sequence shown here is derived from an EMBL/GenBank/DDBJ whole genome shotgun (WGS) entry which is preliminary data.</text>
</comment>
<proteinExistence type="predicted"/>